<dbReference type="UniPathway" id="UPA00276">
    <property type="reaction ID" value="UER00406"/>
</dbReference>
<dbReference type="PANTHER" id="PTHR22749:SF6">
    <property type="entry name" value="RIBOFLAVIN KINASE"/>
    <property type="match status" value="1"/>
</dbReference>
<name>A0A117M4L8_9FIRM</name>
<dbReference type="InterPro" id="IPR014729">
    <property type="entry name" value="Rossmann-like_a/b/a_fold"/>
</dbReference>
<evidence type="ECO:0000313" key="18">
    <source>
        <dbReference type="Proteomes" id="UP000054705"/>
    </source>
</evidence>
<evidence type="ECO:0000256" key="4">
    <source>
        <dbReference type="ARBA" id="ARBA00022630"/>
    </source>
</evidence>
<dbReference type="InterPro" id="IPR002606">
    <property type="entry name" value="Riboflavin_kinase_bac"/>
</dbReference>
<feature type="domain" description="Riboflavin kinase" evidence="16">
    <location>
        <begin position="183"/>
        <end position="308"/>
    </location>
</feature>
<dbReference type="Gene3D" id="2.40.30.30">
    <property type="entry name" value="Riboflavin kinase-like"/>
    <property type="match status" value="1"/>
</dbReference>
<evidence type="ECO:0000256" key="14">
    <source>
        <dbReference type="ARBA" id="ARBA00049494"/>
    </source>
</evidence>
<dbReference type="InterPro" id="IPR015864">
    <property type="entry name" value="FAD_synthase"/>
</dbReference>
<dbReference type="InterPro" id="IPR023468">
    <property type="entry name" value="Riboflavin_kinase"/>
</dbReference>
<dbReference type="FunFam" id="3.40.50.620:FF:000021">
    <property type="entry name" value="Riboflavin biosynthesis protein"/>
    <property type="match status" value="1"/>
</dbReference>
<dbReference type="NCBIfam" id="NF004162">
    <property type="entry name" value="PRK05627.1-5"/>
    <property type="match status" value="1"/>
</dbReference>
<evidence type="ECO:0000256" key="3">
    <source>
        <dbReference type="ARBA" id="ARBA00005201"/>
    </source>
</evidence>
<evidence type="ECO:0000256" key="10">
    <source>
        <dbReference type="ARBA" id="ARBA00022827"/>
    </source>
</evidence>
<dbReference type="Gene3D" id="3.40.50.620">
    <property type="entry name" value="HUPs"/>
    <property type="match status" value="1"/>
</dbReference>
<comment type="similarity">
    <text evidence="15">Belongs to the ribF family.</text>
</comment>
<evidence type="ECO:0000256" key="7">
    <source>
        <dbReference type="ARBA" id="ARBA00022695"/>
    </source>
</evidence>
<dbReference type="UniPathway" id="UPA00277">
    <property type="reaction ID" value="UER00407"/>
</dbReference>
<dbReference type="EMBL" id="LGGS01000003">
    <property type="protein sequence ID" value="KUK84114.1"/>
    <property type="molecule type" value="Genomic_DNA"/>
</dbReference>
<keyword evidence="6 15" id="KW-0808">Transferase</keyword>
<evidence type="ECO:0000256" key="15">
    <source>
        <dbReference type="PIRNR" id="PIRNR004491"/>
    </source>
</evidence>
<reference evidence="18" key="1">
    <citation type="journal article" date="2015" name="MBio">
        <title>Genome-Resolved Metagenomic Analysis Reveals Roles for Candidate Phyla and Other Microbial Community Members in Biogeochemical Transformations in Oil Reservoirs.</title>
        <authorList>
            <person name="Hu P."/>
            <person name="Tom L."/>
            <person name="Singh A."/>
            <person name="Thomas B.C."/>
            <person name="Baker B.J."/>
            <person name="Piceno Y.M."/>
            <person name="Andersen G.L."/>
            <person name="Banfield J.F."/>
        </authorList>
    </citation>
    <scope>NUCLEOTIDE SEQUENCE [LARGE SCALE GENOMIC DNA]</scope>
</reference>
<dbReference type="NCBIfam" id="TIGR00083">
    <property type="entry name" value="ribF"/>
    <property type="match status" value="1"/>
</dbReference>
<dbReference type="GO" id="GO:0005524">
    <property type="term" value="F:ATP binding"/>
    <property type="evidence" value="ECO:0007669"/>
    <property type="project" value="UniProtKB-UniRule"/>
</dbReference>
<dbReference type="SMART" id="SM00904">
    <property type="entry name" value="Flavokinase"/>
    <property type="match status" value="1"/>
</dbReference>
<dbReference type="FunFam" id="2.40.30.30:FF:000003">
    <property type="entry name" value="Riboflavin biosynthesis protein"/>
    <property type="match status" value="1"/>
</dbReference>
<dbReference type="Proteomes" id="UP000054705">
    <property type="component" value="Unassembled WGS sequence"/>
</dbReference>
<proteinExistence type="inferred from homology"/>
<comment type="caution">
    <text evidence="17">The sequence shown here is derived from an EMBL/GenBank/DDBJ whole genome shotgun (WGS) entry which is preliminary data.</text>
</comment>
<dbReference type="GO" id="GO:0008531">
    <property type="term" value="F:riboflavin kinase activity"/>
    <property type="evidence" value="ECO:0007669"/>
    <property type="project" value="UniProtKB-UniRule"/>
</dbReference>
<evidence type="ECO:0000256" key="12">
    <source>
        <dbReference type="ARBA" id="ARBA00023268"/>
    </source>
</evidence>
<comment type="catalytic activity">
    <reaction evidence="13 15">
        <text>riboflavin + ATP = FMN + ADP + H(+)</text>
        <dbReference type="Rhea" id="RHEA:14357"/>
        <dbReference type="ChEBI" id="CHEBI:15378"/>
        <dbReference type="ChEBI" id="CHEBI:30616"/>
        <dbReference type="ChEBI" id="CHEBI:57986"/>
        <dbReference type="ChEBI" id="CHEBI:58210"/>
        <dbReference type="ChEBI" id="CHEBI:456216"/>
        <dbReference type="EC" id="2.7.1.26"/>
    </reaction>
</comment>
<dbReference type="EC" id="2.7.1.26" evidence="15"/>
<keyword evidence="12" id="KW-0511">Multifunctional enzyme</keyword>
<keyword evidence="5 15" id="KW-0288">FMN</keyword>
<dbReference type="InterPro" id="IPR015865">
    <property type="entry name" value="Riboflavin_kinase_bac/euk"/>
</dbReference>
<evidence type="ECO:0000256" key="11">
    <source>
        <dbReference type="ARBA" id="ARBA00022840"/>
    </source>
</evidence>
<dbReference type="InterPro" id="IPR023465">
    <property type="entry name" value="Riboflavin_kinase_dom_sf"/>
</dbReference>
<dbReference type="GO" id="GO:0003919">
    <property type="term" value="F:FMN adenylyltransferase activity"/>
    <property type="evidence" value="ECO:0007669"/>
    <property type="project" value="UniProtKB-UniRule"/>
</dbReference>
<evidence type="ECO:0000256" key="8">
    <source>
        <dbReference type="ARBA" id="ARBA00022741"/>
    </source>
</evidence>
<dbReference type="GO" id="GO:0009398">
    <property type="term" value="P:FMN biosynthetic process"/>
    <property type="evidence" value="ECO:0007669"/>
    <property type="project" value="UniProtKB-UniRule"/>
</dbReference>
<evidence type="ECO:0000256" key="1">
    <source>
        <dbReference type="ARBA" id="ARBA00002121"/>
    </source>
</evidence>
<evidence type="ECO:0000259" key="16">
    <source>
        <dbReference type="SMART" id="SM00904"/>
    </source>
</evidence>
<evidence type="ECO:0000256" key="13">
    <source>
        <dbReference type="ARBA" id="ARBA00047880"/>
    </source>
</evidence>
<dbReference type="Pfam" id="PF06574">
    <property type="entry name" value="FAD_syn"/>
    <property type="match status" value="1"/>
</dbReference>
<dbReference type="AlphaFoldDB" id="A0A117M4L8"/>
<keyword evidence="11 15" id="KW-0067">ATP-binding</keyword>
<dbReference type="EC" id="2.7.7.2" evidence="15"/>
<dbReference type="PIRSF" id="PIRSF004491">
    <property type="entry name" value="FAD_Synth"/>
    <property type="match status" value="1"/>
</dbReference>
<keyword evidence="10 15" id="KW-0274">FAD</keyword>
<accession>A0A117M4L8</accession>
<dbReference type="PATRIC" id="fig|110500.4.peg.260"/>
<dbReference type="GO" id="GO:0006747">
    <property type="term" value="P:FAD biosynthetic process"/>
    <property type="evidence" value="ECO:0007669"/>
    <property type="project" value="UniProtKB-UniRule"/>
</dbReference>
<dbReference type="Pfam" id="PF01687">
    <property type="entry name" value="Flavokinase"/>
    <property type="match status" value="1"/>
</dbReference>
<keyword evidence="8 15" id="KW-0547">Nucleotide-binding</keyword>
<protein>
    <recommendedName>
        <fullName evidence="15">Riboflavin biosynthesis protein</fullName>
    </recommendedName>
    <domain>
        <recommendedName>
            <fullName evidence="15">Riboflavin kinase</fullName>
            <ecNumber evidence="15">2.7.1.26</ecNumber>
        </recommendedName>
        <alternativeName>
            <fullName evidence="15">Flavokinase</fullName>
        </alternativeName>
    </domain>
    <domain>
        <recommendedName>
            <fullName evidence="15">FMN adenylyltransferase</fullName>
            <ecNumber evidence="15">2.7.7.2</ecNumber>
        </recommendedName>
        <alternativeName>
            <fullName evidence="15">FAD pyrophosphorylase</fullName>
        </alternativeName>
        <alternativeName>
            <fullName evidence="15">FAD synthase</fullName>
        </alternativeName>
    </domain>
</protein>
<comment type="pathway">
    <text evidence="3 15">Cofactor biosynthesis; FMN biosynthesis; FMN from riboflavin (ATP route): step 1/1.</text>
</comment>
<keyword evidence="9 15" id="KW-0418">Kinase</keyword>
<evidence type="ECO:0000256" key="2">
    <source>
        <dbReference type="ARBA" id="ARBA00004726"/>
    </source>
</evidence>
<organism evidence="17 18">
    <name type="scientific">Pelotomaculum thermopropionicum</name>
    <dbReference type="NCBI Taxonomy" id="110500"/>
    <lineage>
        <taxon>Bacteria</taxon>
        <taxon>Bacillati</taxon>
        <taxon>Bacillota</taxon>
        <taxon>Clostridia</taxon>
        <taxon>Eubacteriales</taxon>
        <taxon>Desulfotomaculaceae</taxon>
        <taxon>Pelotomaculum</taxon>
    </lineage>
</organism>
<sequence length="319" mass="35665">MYINHEWRGLKDRYGDMVVGLGNFDGVHVGHQKLISELVKIAKTTGSTPVVFTFNPHPLEVLNPGKRPPLLLSQAAKQNLIAELGVEVLLQVPFDLEFAGQTPENFVKTVLHDEMRARGIVVGYNYTFGYQGKGTPALLQELASIYHYDLRIMPPVMVEGQVVSSTLIRNLVLIGKVDEAAKFLGYYPFVEGQVVTGKKRGGSSLGFPTANLNIDETLLVPANGVYLVKICIEGDNYMGLANIGTKPTFQDKTRNIEVHLIDFNRDLYGENIKVSFTKKLREEKQFKTPSDLIKQIKKDISRAREEWFKAENKKGQGSI</sequence>
<comment type="catalytic activity">
    <reaction evidence="14 15">
        <text>FMN + ATP + H(+) = FAD + diphosphate</text>
        <dbReference type="Rhea" id="RHEA:17237"/>
        <dbReference type="ChEBI" id="CHEBI:15378"/>
        <dbReference type="ChEBI" id="CHEBI:30616"/>
        <dbReference type="ChEBI" id="CHEBI:33019"/>
        <dbReference type="ChEBI" id="CHEBI:57692"/>
        <dbReference type="ChEBI" id="CHEBI:58210"/>
        <dbReference type="EC" id="2.7.7.2"/>
    </reaction>
</comment>
<dbReference type="CDD" id="cd02064">
    <property type="entry name" value="FAD_synthetase_N"/>
    <property type="match status" value="1"/>
</dbReference>
<comment type="pathway">
    <text evidence="2 15">Cofactor biosynthesis; FAD biosynthesis; FAD from FMN: step 1/1.</text>
</comment>
<dbReference type="SUPFAM" id="SSF52374">
    <property type="entry name" value="Nucleotidylyl transferase"/>
    <property type="match status" value="1"/>
</dbReference>
<evidence type="ECO:0000256" key="6">
    <source>
        <dbReference type="ARBA" id="ARBA00022679"/>
    </source>
</evidence>
<keyword evidence="4 15" id="KW-0285">Flavoprotein</keyword>
<dbReference type="NCBIfam" id="NF004160">
    <property type="entry name" value="PRK05627.1-3"/>
    <property type="match status" value="1"/>
</dbReference>
<evidence type="ECO:0000256" key="5">
    <source>
        <dbReference type="ARBA" id="ARBA00022643"/>
    </source>
</evidence>
<dbReference type="SUPFAM" id="SSF82114">
    <property type="entry name" value="Riboflavin kinase-like"/>
    <property type="match status" value="1"/>
</dbReference>
<evidence type="ECO:0000256" key="9">
    <source>
        <dbReference type="ARBA" id="ARBA00022777"/>
    </source>
</evidence>
<dbReference type="GO" id="GO:0009231">
    <property type="term" value="P:riboflavin biosynthetic process"/>
    <property type="evidence" value="ECO:0007669"/>
    <property type="project" value="InterPro"/>
</dbReference>
<gene>
    <name evidence="17" type="ORF">XD97_0024</name>
</gene>
<dbReference type="PANTHER" id="PTHR22749">
    <property type="entry name" value="RIBOFLAVIN KINASE/FMN ADENYLYLTRANSFERASE"/>
    <property type="match status" value="1"/>
</dbReference>
<evidence type="ECO:0000313" key="17">
    <source>
        <dbReference type="EMBL" id="KUK84114.1"/>
    </source>
</evidence>
<keyword evidence="7 15" id="KW-0548">Nucleotidyltransferase</keyword>
<comment type="function">
    <text evidence="1">Catalyzes the phosphorylation of riboflavin to FMN followed by the adenylation of FMN to FAD.</text>
</comment>